<keyword evidence="3" id="KW-1185">Reference proteome</keyword>
<dbReference type="PANTHER" id="PTHR41913:SF1">
    <property type="entry name" value="DUF1684 DOMAIN-CONTAINING PROTEIN"/>
    <property type="match status" value="1"/>
</dbReference>
<gene>
    <name evidence="2" type="ORF">ACFQ21_02085</name>
</gene>
<dbReference type="Proteomes" id="UP001597112">
    <property type="component" value="Unassembled WGS sequence"/>
</dbReference>
<dbReference type="InterPro" id="IPR012467">
    <property type="entry name" value="DUF1684"/>
</dbReference>
<dbReference type="EMBL" id="JBHTKA010000001">
    <property type="protein sequence ID" value="MFD0998069.1"/>
    <property type="molecule type" value="Genomic_DNA"/>
</dbReference>
<feature type="signal peptide" evidence="1">
    <location>
        <begin position="1"/>
        <end position="24"/>
    </location>
</feature>
<name>A0ABW3JW74_9BACT</name>
<comment type="caution">
    <text evidence="2">The sequence shown here is derived from an EMBL/GenBank/DDBJ whole genome shotgun (WGS) entry which is preliminary data.</text>
</comment>
<keyword evidence="1" id="KW-0732">Signal</keyword>
<dbReference type="PANTHER" id="PTHR41913">
    <property type="entry name" value="DUF1684 DOMAIN-CONTAINING PROTEIN"/>
    <property type="match status" value="1"/>
</dbReference>
<sequence>MVYRAIVGLTLVFAVSAFSFQVVAQQADDAALKEINEHRKKQQSEFRDPDKSPLDKKERRKFKGLNYYPIDLNFRVKATFVKNEAPVLFKMKTTTTRLPDYVKYGDIYFLLDGEDYKLEVYQSQDLLKRPGYEDYLFIPFTDETNGKDTYDVGRYLEFRIPTGEEVIIDFNKAYNPYCSYSDKYSCPIPPEVNHLPLEIKAGEKKYKTGLLH</sequence>
<feature type="chain" id="PRO_5046440054" evidence="1">
    <location>
        <begin position="25"/>
        <end position="212"/>
    </location>
</feature>
<accession>A0ABW3JW74</accession>
<dbReference type="Pfam" id="PF07920">
    <property type="entry name" value="DUF1684"/>
    <property type="match status" value="1"/>
</dbReference>
<reference evidence="3" key="1">
    <citation type="journal article" date="2019" name="Int. J. Syst. Evol. Microbiol.">
        <title>The Global Catalogue of Microorganisms (GCM) 10K type strain sequencing project: providing services to taxonomists for standard genome sequencing and annotation.</title>
        <authorList>
            <consortium name="The Broad Institute Genomics Platform"/>
            <consortium name="The Broad Institute Genome Sequencing Center for Infectious Disease"/>
            <person name="Wu L."/>
            <person name="Ma J."/>
        </authorList>
    </citation>
    <scope>NUCLEOTIDE SEQUENCE [LARGE SCALE GENOMIC DNA]</scope>
    <source>
        <strain evidence="3">CCUG 58938</strain>
    </source>
</reference>
<evidence type="ECO:0000313" key="3">
    <source>
        <dbReference type="Proteomes" id="UP001597112"/>
    </source>
</evidence>
<protein>
    <submittedName>
        <fullName evidence="2">DUF1684 domain-containing protein</fullName>
    </submittedName>
</protein>
<proteinExistence type="predicted"/>
<dbReference type="RefSeq" id="WP_377574130.1">
    <property type="nucleotide sequence ID" value="NZ_JBHTKA010000001.1"/>
</dbReference>
<evidence type="ECO:0000313" key="2">
    <source>
        <dbReference type="EMBL" id="MFD0998069.1"/>
    </source>
</evidence>
<organism evidence="2 3">
    <name type="scientific">Ohtaekwangia kribbensis</name>
    <dbReference type="NCBI Taxonomy" id="688913"/>
    <lineage>
        <taxon>Bacteria</taxon>
        <taxon>Pseudomonadati</taxon>
        <taxon>Bacteroidota</taxon>
        <taxon>Cytophagia</taxon>
        <taxon>Cytophagales</taxon>
        <taxon>Fulvivirgaceae</taxon>
        <taxon>Ohtaekwangia</taxon>
    </lineage>
</organism>
<evidence type="ECO:0000256" key="1">
    <source>
        <dbReference type="SAM" id="SignalP"/>
    </source>
</evidence>